<feature type="compositionally biased region" description="Basic and acidic residues" evidence="1">
    <location>
        <begin position="1"/>
        <end position="14"/>
    </location>
</feature>
<protein>
    <submittedName>
        <fullName evidence="2">Uncharacterized protein</fullName>
    </submittedName>
</protein>
<keyword evidence="3" id="KW-1185">Reference proteome</keyword>
<feature type="region of interest" description="Disordered" evidence="1">
    <location>
        <begin position="1"/>
        <end position="60"/>
    </location>
</feature>
<name>A0ABR1N421_9PEZI</name>
<organism evidence="2 3">
    <name type="scientific">Phyllosticta paracitricarpa</name>
    <dbReference type="NCBI Taxonomy" id="2016321"/>
    <lineage>
        <taxon>Eukaryota</taxon>
        <taxon>Fungi</taxon>
        <taxon>Dikarya</taxon>
        <taxon>Ascomycota</taxon>
        <taxon>Pezizomycotina</taxon>
        <taxon>Dothideomycetes</taxon>
        <taxon>Dothideomycetes incertae sedis</taxon>
        <taxon>Botryosphaeriales</taxon>
        <taxon>Phyllostictaceae</taxon>
        <taxon>Phyllosticta</taxon>
    </lineage>
</organism>
<dbReference type="EMBL" id="JBBPBF010000020">
    <property type="protein sequence ID" value="KAK7609962.1"/>
    <property type="molecule type" value="Genomic_DNA"/>
</dbReference>
<dbReference type="Proteomes" id="UP001367316">
    <property type="component" value="Unassembled WGS sequence"/>
</dbReference>
<feature type="compositionally biased region" description="Basic and acidic residues" evidence="1">
    <location>
        <begin position="41"/>
        <end position="50"/>
    </location>
</feature>
<evidence type="ECO:0000313" key="2">
    <source>
        <dbReference type="EMBL" id="KAK7609962.1"/>
    </source>
</evidence>
<feature type="compositionally biased region" description="Basic residues" evidence="1">
    <location>
        <begin position="26"/>
        <end position="39"/>
    </location>
</feature>
<comment type="caution">
    <text evidence="2">The sequence shown here is derived from an EMBL/GenBank/DDBJ whole genome shotgun (WGS) entry which is preliminary data.</text>
</comment>
<gene>
    <name evidence="2" type="ORF">JOL62DRAFT_151639</name>
</gene>
<proteinExistence type="predicted"/>
<evidence type="ECO:0000313" key="3">
    <source>
        <dbReference type="Proteomes" id="UP001367316"/>
    </source>
</evidence>
<accession>A0ABR1N421</accession>
<sequence>MWTVEEDKGQRATEVRTGVWDMVRSSSRRRRRRRRKARQGKGSERNGQPRDHKHQQHQGRAALRWPGFGMSFEGPKRTGQDSALHVTTFMAIYLTCPTMLRRCISPACFLVPCRRHLIVAGGHMPATSPPAVLCCCLFPACSHTQFTAQLVQVLRCSSVRPISDLHHHGRRLLQFLIH</sequence>
<evidence type="ECO:0000256" key="1">
    <source>
        <dbReference type="SAM" id="MobiDB-lite"/>
    </source>
</evidence>
<reference evidence="2 3" key="1">
    <citation type="submission" date="2024-04" db="EMBL/GenBank/DDBJ databases">
        <title>Phyllosticta paracitricarpa is synonymous to the EU quarantine fungus P. citricarpa based on phylogenomic analyses.</title>
        <authorList>
            <consortium name="Lawrence Berkeley National Laboratory"/>
            <person name="Van ingen-buijs V.A."/>
            <person name="Van westerhoven A.C."/>
            <person name="Haridas S."/>
            <person name="Skiadas P."/>
            <person name="Martin F."/>
            <person name="Groenewald J.Z."/>
            <person name="Crous P.W."/>
            <person name="Seidl M.F."/>
        </authorList>
    </citation>
    <scope>NUCLEOTIDE SEQUENCE [LARGE SCALE GENOMIC DNA]</scope>
    <source>
        <strain evidence="2 3">CBS 141358</strain>
    </source>
</reference>